<comment type="caution">
    <text evidence="18">The sequence shown here is derived from an EMBL/GenBank/DDBJ whole genome shotgun (WGS) entry which is preliminary data.</text>
</comment>
<evidence type="ECO:0000313" key="18">
    <source>
        <dbReference type="EMBL" id="KAG7520053.1"/>
    </source>
</evidence>
<evidence type="ECO:0000256" key="6">
    <source>
        <dbReference type="ARBA" id="ARBA00022676"/>
    </source>
</evidence>
<evidence type="ECO:0000313" key="19">
    <source>
        <dbReference type="Proteomes" id="UP000693946"/>
    </source>
</evidence>
<dbReference type="Pfam" id="PF10250">
    <property type="entry name" value="O-FucT"/>
    <property type="match status" value="1"/>
</dbReference>
<evidence type="ECO:0000256" key="10">
    <source>
        <dbReference type="ARBA" id="ARBA00023157"/>
    </source>
</evidence>
<dbReference type="GO" id="GO:0006004">
    <property type="term" value="P:fucose metabolic process"/>
    <property type="evidence" value="ECO:0007669"/>
    <property type="project" value="UniProtKB-KW"/>
</dbReference>
<dbReference type="GO" id="GO:0005783">
    <property type="term" value="C:endoplasmic reticulum"/>
    <property type="evidence" value="ECO:0007669"/>
    <property type="project" value="UniProtKB-SubCell"/>
</dbReference>
<evidence type="ECO:0000256" key="13">
    <source>
        <dbReference type="ARBA" id="ARBA00023277"/>
    </source>
</evidence>
<organism evidence="18 19">
    <name type="scientific">Solea senegalensis</name>
    <name type="common">Senegalese sole</name>
    <dbReference type="NCBI Taxonomy" id="28829"/>
    <lineage>
        <taxon>Eukaryota</taxon>
        <taxon>Metazoa</taxon>
        <taxon>Chordata</taxon>
        <taxon>Craniata</taxon>
        <taxon>Vertebrata</taxon>
        <taxon>Euteleostomi</taxon>
        <taxon>Actinopterygii</taxon>
        <taxon>Neopterygii</taxon>
        <taxon>Teleostei</taxon>
        <taxon>Neoteleostei</taxon>
        <taxon>Acanthomorphata</taxon>
        <taxon>Carangaria</taxon>
        <taxon>Pleuronectiformes</taxon>
        <taxon>Pleuronectoidei</taxon>
        <taxon>Soleidae</taxon>
        <taxon>Solea</taxon>
    </lineage>
</organism>
<dbReference type="EC" id="2.4.1.221" evidence="4"/>
<proteinExistence type="inferred from homology"/>
<sequence>MLLYLLRLLSEPELLLLLLLHTEIMWIKCVLCHTVSIWCGMISQPRCGALSLSRPRWCGVSACRCVLLQDDKVDGWDEPRPVWPRVHVTAGRGGRGHKQQLSSSETHLPQAKRKSVREAKVKKDKRGRKEETAEGGSNAPMDGCRKTRRRRRTEEVQWDDNGYILYCPCMGRFGNQVDHFLGTLAFAKMLNRTMAVPPFIVYRHHQAPYTNVHVPYGEFFQLEALSAYHRVVSLEDFMEKLAPTHWPPGQRHAYCFETAAQRSVDKKSCPMKDGNPFGPFWDHVGVDFDNSVLFGGISFSAYHQPQWMKKFPPAEHPVLALPGAPAQFPVIEDHVGLQRYIVWSDKMVKEGEEQIASSLTRPYVAIHLRIGIDWQNACKMLKSGDTGPHFMASPQCVGYNRQTTLPLTMPMCLPDLAEILRAVKLWVKRTSANSVYIATDSESHSKDIEKVFKGKVKVVTLKPDSAQLDLYILGRADHFIGNCVSSFSAFVKRERDVRGLPSSFFGMDKPGKPNKQEL</sequence>
<accession>A0AAV6SR49</accession>
<keyword evidence="19" id="KW-1185">Reference proteome</keyword>
<evidence type="ECO:0000256" key="14">
    <source>
        <dbReference type="ARBA" id="ARBA00033080"/>
    </source>
</evidence>
<comment type="catalytic activity">
    <reaction evidence="16">
        <text>L-seryl-[protein] + GDP-beta-L-fucose = 3-O-(alpha-L-fucosyl)-L-seryl-[protein] + GDP + H(+)</text>
        <dbReference type="Rhea" id="RHEA:63644"/>
        <dbReference type="Rhea" id="RHEA-COMP:9863"/>
        <dbReference type="Rhea" id="RHEA-COMP:17914"/>
        <dbReference type="ChEBI" id="CHEBI:15378"/>
        <dbReference type="ChEBI" id="CHEBI:29999"/>
        <dbReference type="ChEBI" id="CHEBI:57273"/>
        <dbReference type="ChEBI" id="CHEBI:58189"/>
        <dbReference type="ChEBI" id="CHEBI:189632"/>
        <dbReference type="EC" id="2.4.1.221"/>
    </reaction>
    <physiologicalReaction direction="left-to-right" evidence="16">
        <dbReference type="Rhea" id="RHEA:63645"/>
    </physiologicalReaction>
</comment>
<evidence type="ECO:0000256" key="17">
    <source>
        <dbReference type="SAM" id="MobiDB-lite"/>
    </source>
</evidence>
<dbReference type="AlphaFoldDB" id="A0AAV6SR49"/>
<comment type="pathway">
    <text evidence="2">Protein modification; protein glycosylation.</text>
</comment>
<keyword evidence="6" id="KW-0328">Glycosyltransferase</keyword>
<dbReference type="CDD" id="cd11302">
    <property type="entry name" value="O-FucT-1"/>
    <property type="match status" value="1"/>
</dbReference>
<keyword evidence="12" id="KW-0294">Fucose metabolism</keyword>
<dbReference type="GO" id="GO:0007219">
    <property type="term" value="P:Notch signaling pathway"/>
    <property type="evidence" value="ECO:0007669"/>
    <property type="project" value="UniProtKB-KW"/>
</dbReference>
<dbReference type="FunFam" id="3.40.50.11340:FF:000001">
    <property type="entry name" value="GDP-fucose protein O-fucosyltransferase 1"/>
    <property type="match status" value="1"/>
</dbReference>
<dbReference type="InterPro" id="IPR039922">
    <property type="entry name" value="POFUT1"/>
</dbReference>
<dbReference type="PANTHER" id="PTHR21420">
    <property type="entry name" value="GDP-FUCOSE PROTEIN O-FUCOSYLTRANSFERASE 1"/>
    <property type="match status" value="1"/>
</dbReference>
<dbReference type="FunFam" id="3.40.50.11350:FF:000004">
    <property type="entry name" value="GDP-fucose protein O-fucosyltransferase 1"/>
    <property type="match status" value="1"/>
</dbReference>
<dbReference type="GO" id="GO:0008593">
    <property type="term" value="P:regulation of Notch signaling pathway"/>
    <property type="evidence" value="ECO:0007669"/>
    <property type="project" value="TreeGrafter"/>
</dbReference>
<keyword evidence="9" id="KW-0914">Notch signaling pathway</keyword>
<evidence type="ECO:0000256" key="15">
    <source>
        <dbReference type="ARBA" id="ARBA00047273"/>
    </source>
</evidence>
<evidence type="ECO:0000256" key="7">
    <source>
        <dbReference type="ARBA" id="ARBA00022679"/>
    </source>
</evidence>
<evidence type="ECO:0000256" key="11">
    <source>
        <dbReference type="ARBA" id="ARBA00023180"/>
    </source>
</evidence>
<keyword evidence="11" id="KW-0325">Glycoprotein</keyword>
<evidence type="ECO:0000256" key="5">
    <source>
        <dbReference type="ARBA" id="ARBA00021745"/>
    </source>
</evidence>
<evidence type="ECO:0000256" key="4">
    <source>
        <dbReference type="ARBA" id="ARBA00012196"/>
    </source>
</evidence>
<evidence type="ECO:0000256" key="12">
    <source>
        <dbReference type="ARBA" id="ARBA00023253"/>
    </source>
</evidence>
<evidence type="ECO:0000256" key="2">
    <source>
        <dbReference type="ARBA" id="ARBA00004922"/>
    </source>
</evidence>
<comment type="similarity">
    <text evidence="3">Belongs to the glycosyltransferase 65 family.</text>
</comment>
<feature type="region of interest" description="Disordered" evidence="17">
    <location>
        <begin position="87"/>
        <end position="152"/>
    </location>
</feature>
<dbReference type="GO" id="GO:0046922">
    <property type="term" value="F:peptide-O-fucosyltransferase activity"/>
    <property type="evidence" value="ECO:0007669"/>
    <property type="project" value="UniProtKB-EC"/>
</dbReference>
<keyword evidence="7" id="KW-0808">Transferase</keyword>
<gene>
    <name evidence="18" type="ORF">JOB18_021665</name>
</gene>
<comment type="subcellular location">
    <subcellularLocation>
        <location evidence="1">Endoplasmic reticulum</location>
    </subcellularLocation>
</comment>
<keyword evidence="8" id="KW-0256">Endoplasmic reticulum</keyword>
<reference evidence="18 19" key="1">
    <citation type="journal article" date="2021" name="Sci. Rep.">
        <title>Chromosome anchoring in Senegalese sole (Solea senegalensis) reveals sex-associated markers and genome rearrangements in flatfish.</title>
        <authorList>
            <person name="Guerrero-Cozar I."/>
            <person name="Gomez-Garrido J."/>
            <person name="Berbel C."/>
            <person name="Martinez-Blanch J.F."/>
            <person name="Alioto T."/>
            <person name="Claros M.G."/>
            <person name="Gagnaire P.A."/>
            <person name="Manchado M."/>
        </authorList>
    </citation>
    <scope>NUCLEOTIDE SEQUENCE [LARGE SCALE GENOMIC DNA]</scope>
    <source>
        <strain evidence="18">Sse05_10M</strain>
    </source>
</reference>
<comment type="catalytic activity">
    <reaction evidence="15">
        <text>L-threonyl-[protein] + GDP-beta-L-fucose = 3-O-(alpha-L-fucosyl)-L-threonyl-[protein] + GDP + H(+)</text>
        <dbReference type="Rhea" id="RHEA:70491"/>
        <dbReference type="Rhea" id="RHEA-COMP:11060"/>
        <dbReference type="Rhea" id="RHEA-COMP:17915"/>
        <dbReference type="ChEBI" id="CHEBI:15378"/>
        <dbReference type="ChEBI" id="CHEBI:30013"/>
        <dbReference type="ChEBI" id="CHEBI:57273"/>
        <dbReference type="ChEBI" id="CHEBI:58189"/>
        <dbReference type="ChEBI" id="CHEBI:189631"/>
        <dbReference type="EC" id="2.4.1.221"/>
    </reaction>
    <physiologicalReaction direction="left-to-right" evidence="15">
        <dbReference type="Rhea" id="RHEA:70492"/>
    </physiologicalReaction>
</comment>
<dbReference type="EMBL" id="JAGKHQ010000003">
    <property type="protein sequence ID" value="KAG7520053.1"/>
    <property type="molecule type" value="Genomic_DNA"/>
</dbReference>
<evidence type="ECO:0000256" key="8">
    <source>
        <dbReference type="ARBA" id="ARBA00022824"/>
    </source>
</evidence>
<dbReference type="InterPro" id="IPR019378">
    <property type="entry name" value="GDP-Fuc_O-FucTrfase"/>
</dbReference>
<keyword evidence="10" id="KW-1015">Disulfide bond</keyword>
<evidence type="ECO:0000256" key="1">
    <source>
        <dbReference type="ARBA" id="ARBA00004240"/>
    </source>
</evidence>
<dbReference type="PANTHER" id="PTHR21420:SF3">
    <property type="entry name" value="GDP-FUCOSE PROTEIN O-FUCOSYLTRANSFERASE 1"/>
    <property type="match status" value="1"/>
</dbReference>
<dbReference type="Proteomes" id="UP000693946">
    <property type="component" value="Linkage Group LG11"/>
</dbReference>
<evidence type="ECO:0000256" key="3">
    <source>
        <dbReference type="ARBA" id="ARBA00010626"/>
    </source>
</evidence>
<keyword evidence="13" id="KW-0119">Carbohydrate metabolism</keyword>
<name>A0AAV6SR49_SOLSE</name>
<protein>
    <recommendedName>
        <fullName evidence="5">GDP-fucose protein O-fucosyltransferase 1</fullName>
        <ecNumber evidence="4">2.4.1.221</ecNumber>
    </recommendedName>
    <alternativeName>
        <fullName evidence="14">Peptide-O-fucosyltransferase 1</fullName>
    </alternativeName>
</protein>
<evidence type="ECO:0000256" key="9">
    <source>
        <dbReference type="ARBA" id="ARBA00022976"/>
    </source>
</evidence>
<feature type="compositionally biased region" description="Basic and acidic residues" evidence="17">
    <location>
        <begin position="116"/>
        <end position="132"/>
    </location>
</feature>
<evidence type="ECO:0000256" key="16">
    <source>
        <dbReference type="ARBA" id="ARBA00048647"/>
    </source>
</evidence>